<dbReference type="Proteomes" id="UP001054837">
    <property type="component" value="Unassembled WGS sequence"/>
</dbReference>
<accession>A0AAV4PWT0</accession>
<organism evidence="1 2">
    <name type="scientific">Caerostris darwini</name>
    <dbReference type="NCBI Taxonomy" id="1538125"/>
    <lineage>
        <taxon>Eukaryota</taxon>
        <taxon>Metazoa</taxon>
        <taxon>Ecdysozoa</taxon>
        <taxon>Arthropoda</taxon>
        <taxon>Chelicerata</taxon>
        <taxon>Arachnida</taxon>
        <taxon>Araneae</taxon>
        <taxon>Araneomorphae</taxon>
        <taxon>Entelegynae</taxon>
        <taxon>Araneoidea</taxon>
        <taxon>Araneidae</taxon>
        <taxon>Caerostris</taxon>
    </lineage>
</organism>
<keyword evidence="2" id="KW-1185">Reference proteome</keyword>
<dbReference type="AlphaFoldDB" id="A0AAV4PWT0"/>
<name>A0AAV4PWT0_9ARAC</name>
<protein>
    <submittedName>
        <fullName evidence="1">Uncharacterized protein</fullName>
    </submittedName>
</protein>
<reference evidence="1 2" key="1">
    <citation type="submission" date="2021-06" db="EMBL/GenBank/DDBJ databases">
        <title>Caerostris darwini draft genome.</title>
        <authorList>
            <person name="Kono N."/>
            <person name="Arakawa K."/>
        </authorList>
    </citation>
    <scope>NUCLEOTIDE SEQUENCE [LARGE SCALE GENOMIC DNA]</scope>
</reference>
<gene>
    <name evidence="1" type="ORF">CDAR_181801</name>
</gene>
<dbReference type="EMBL" id="BPLQ01003570">
    <property type="protein sequence ID" value="GIY01366.1"/>
    <property type="molecule type" value="Genomic_DNA"/>
</dbReference>
<evidence type="ECO:0000313" key="1">
    <source>
        <dbReference type="EMBL" id="GIY01366.1"/>
    </source>
</evidence>
<sequence length="128" mass="14807">MAAPENNDSTESEEAFIKRGETVLLHTQLSCDNEGRRCRTKISLGIRNEPQQFQLFSLQVLFKTGTCEVHAFTQLSLFTKRFNYLFRAKRWQRIDAENKPRQQDLAGRQTHYRASPLAFALPVSMATR</sequence>
<comment type="caution">
    <text evidence="1">The sequence shown here is derived from an EMBL/GenBank/DDBJ whole genome shotgun (WGS) entry which is preliminary data.</text>
</comment>
<proteinExistence type="predicted"/>
<evidence type="ECO:0000313" key="2">
    <source>
        <dbReference type="Proteomes" id="UP001054837"/>
    </source>
</evidence>